<dbReference type="InterPro" id="IPR016032">
    <property type="entry name" value="Sig_transdc_resp-reg_C-effctor"/>
</dbReference>
<evidence type="ECO:0000256" key="2">
    <source>
        <dbReference type="ARBA" id="ARBA00023015"/>
    </source>
</evidence>
<dbReference type="SUPFAM" id="SSF48452">
    <property type="entry name" value="TPR-like"/>
    <property type="match status" value="3"/>
</dbReference>
<dbReference type="Gene3D" id="1.25.40.10">
    <property type="entry name" value="Tetratricopeptide repeat domain"/>
    <property type="match status" value="2"/>
</dbReference>
<dbReference type="EMBL" id="QLMJ01000002">
    <property type="protein sequence ID" value="RAK42457.1"/>
    <property type="molecule type" value="Genomic_DNA"/>
</dbReference>
<evidence type="ECO:0000259" key="6">
    <source>
        <dbReference type="PROSITE" id="PS51755"/>
    </source>
</evidence>
<keyword evidence="2" id="KW-0805">Transcription regulation</keyword>
<dbReference type="GO" id="GO:0006355">
    <property type="term" value="P:regulation of DNA-templated transcription"/>
    <property type="evidence" value="ECO:0007669"/>
    <property type="project" value="InterPro"/>
</dbReference>
<dbReference type="GO" id="GO:0003677">
    <property type="term" value="F:DNA binding"/>
    <property type="evidence" value="ECO:0007669"/>
    <property type="project" value="UniProtKB-UniRule"/>
</dbReference>
<dbReference type="InterPro" id="IPR051677">
    <property type="entry name" value="AfsR-DnrI-RedD_regulator"/>
</dbReference>
<name>A0A327ZHN1_9ACTN</name>
<feature type="domain" description="OmpR/PhoB-type" evidence="6">
    <location>
        <begin position="1"/>
        <end position="103"/>
    </location>
</feature>
<dbReference type="SMART" id="SM00862">
    <property type="entry name" value="Trans_reg_C"/>
    <property type="match status" value="1"/>
</dbReference>
<evidence type="ECO:0000256" key="4">
    <source>
        <dbReference type="ARBA" id="ARBA00023163"/>
    </source>
</evidence>
<organism evidence="7 8">
    <name type="scientific">Actinoplanes lutulentus</name>
    <dbReference type="NCBI Taxonomy" id="1287878"/>
    <lineage>
        <taxon>Bacteria</taxon>
        <taxon>Bacillati</taxon>
        <taxon>Actinomycetota</taxon>
        <taxon>Actinomycetes</taxon>
        <taxon>Micromonosporales</taxon>
        <taxon>Micromonosporaceae</taxon>
        <taxon>Actinoplanes</taxon>
    </lineage>
</organism>
<dbReference type="Gene3D" id="3.40.50.300">
    <property type="entry name" value="P-loop containing nucleotide triphosphate hydrolases"/>
    <property type="match status" value="1"/>
</dbReference>
<dbReference type="Proteomes" id="UP000249341">
    <property type="component" value="Unassembled WGS sequence"/>
</dbReference>
<proteinExistence type="inferred from homology"/>
<keyword evidence="4" id="KW-0804">Transcription</keyword>
<dbReference type="Pfam" id="PF00486">
    <property type="entry name" value="Trans_reg_C"/>
    <property type="match status" value="1"/>
</dbReference>
<dbReference type="RefSeq" id="WP_181557694.1">
    <property type="nucleotide sequence ID" value="NZ_JACHWI010000003.1"/>
</dbReference>
<dbReference type="InterPro" id="IPR001867">
    <property type="entry name" value="OmpR/PhoB-type_DNA-bd"/>
</dbReference>
<keyword evidence="3 5" id="KW-0238">DNA-binding</keyword>
<dbReference type="SMART" id="SM00028">
    <property type="entry name" value="TPR"/>
    <property type="match status" value="3"/>
</dbReference>
<evidence type="ECO:0000313" key="8">
    <source>
        <dbReference type="Proteomes" id="UP000249341"/>
    </source>
</evidence>
<dbReference type="InterPro" id="IPR011990">
    <property type="entry name" value="TPR-like_helical_dom_sf"/>
</dbReference>
<dbReference type="InterPro" id="IPR027417">
    <property type="entry name" value="P-loop_NTPase"/>
</dbReference>
<protein>
    <submittedName>
        <fullName evidence="7">DNA-binding SARP family transcriptional activator</fullName>
    </submittedName>
</protein>
<dbReference type="InterPro" id="IPR036388">
    <property type="entry name" value="WH-like_DNA-bd_sf"/>
</dbReference>
<dbReference type="InterPro" id="IPR019734">
    <property type="entry name" value="TPR_rpt"/>
</dbReference>
<gene>
    <name evidence="7" type="ORF">B0I29_102282</name>
</gene>
<dbReference type="GO" id="GO:0000160">
    <property type="term" value="P:phosphorelay signal transduction system"/>
    <property type="evidence" value="ECO:0007669"/>
    <property type="project" value="InterPro"/>
</dbReference>
<dbReference type="SUPFAM" id="SSF46894">
    <property type="entry name" value="C-terminal effector domain of the bipartite response regulators"/>
    <property type="match status" value="1"/>
</dbReference>
<dbReference type="PANTHER" id="PTHR35807:SF1">
    <property type="entry name" value="TRANSCRIPTIONAL REGULATOR REDD"/>
    <property type="match status" value="1"/>
</dbReference>
<dbReference type="Pfam" id="PF03704">
    <property type="entry name" value="BTAD"/>
    <property type="match status" value="1"/>
</dbReference>
<dbReference type="AlphaFoldDB" id="A0A327ZHN1"/>
<keyword evidence="8" id="KW-1185">Reference proteome</keyword>
<evidence type="ECO:0000256" key="3">
    <source>
        <dbReference type="ARBA" id="ARBA00023125"/>
    </source>
</evidence>
<dbReference type="InterPro" id="IPR005158">
    <property type="entry name" value="BTAD"/>
</dbReference>
<accession>A0A327ZHN1</accession>
<feature type="DNA-binding region" description="OmpR/PhoB-type" evidence="5">
    <location>
        <begin position="1"/>
        <end position="103"/>
    </location>
</feature>
<dbReference type="PRINTS" id="PR00364">
    <property type="entry name" value="DISEASERSIST"/>
</dbReference>
<dbReference type="CDD" id="cd15831">
    <property type="entry name" value="BTAD"/>
    <property type="match status" value="1"/>
</dbReference>
<evidence type="ECO:0000313" key="7">
    <source>
        <dbReference type="EMBL" id="RAK42457.1"/>
    </source>
</evidence>
<dbReference type="SMART" id="SM01043">
    <property type="entry name" value="BTAD"/>
    <property type="match status" value="1"/>
</dbReference>
<dbReference type="PANTHER" id="PTHR35807">
    <property type="entry name" value="TRANSCRIPTIONAL REGULATOR REDD-RELATED"/>
    <property type="match status" value="1"/>
</dbReference>
<comment type="similarity">
    <text evidence="1">Belongs to the AfsR/DnrI/RedD regulatory family.</text>
</comment>
<reference evidence="7 8" key="1">
    <citation type="submission" date="2018-06" db="EMBL/GenBank/DDBJ databases">
        <title>Genomic Encyclopedia of Type Strains, Phase III (KMG-III): the genomes of soil and plant-associated and newly described type strains.</title>
        <authorList>
            <person name="Whitman W."/>
        </authorList>
    </citation>
    <scope>NUCLEOTIDE SEQUENCE [LARGE SCALE GENOMIC DNA]</scope>
    <source>
        <strain evidence="7 8">CGMCC 4.7090</strain>
    </source>
</reference>
<comment type="caution">
    <text evidence="7">The sequence shown here is derived from an EMBL/GenBank/DDBJ whole genome shotgun (WGS) entry which is preliminary data.</text>
</comment>
<dbReference type="Gene3D" id="1.10.10.10">
    <property type="entry name" value="Winged helix-like DNA-binding domain superfamily/Winged helix DNA-binding domain"/>
    <property type="match status" value="1"/>
</dbReference>
<evidence type="ECO:0000256" key="1">
    <source>
        <dbReference type="ARBA" id="ARBA00005820"/>
    </source>
</evidence>
<sequence>MTEGELIRIGVLGPLDIRVGGRPVAAGGRQQQAVLAMLVAARGQVVPVDRIVEQLWDGTPPPRPLVSLQAYISRLRRVLEPRRAPRGTARVLVSEGIGYALRLPDEAVDAWAFEQDLRRVQEMRPMGLSAGAAEVALGILSAAMDRWRGEPYEPFADEPWAQPAIARLAEYRHSAQERITASLLVLGRTGEAVQAAQSLTEADRWRGQAWRLLAVALWAAHRSAEALDALRRHRRNLAEDLGLEPEPALAALEQAILEQRHETLAEELTFGVPPASTAVEKKPDKTDKTDFEVRPAQLPRSPATFSARQDQLAELTRLLDDADGSPLIVVSGAGGVGKTTLVVRWAHQVAGLFPDGQLYADLRGFSPEDAPASPADVLFGFLLALGVPEHRVPPGESERTALFRSVLAGRRMLLVLDNARDSEQVRPLLPGTGGCAVIVTSRSRLGGLVVTDGAATTHLDGFSDAEASDYLRGRLGDADPQARDAIVARCGGLPLALAVVCARAAGMSLTGVAAELAEEEGLDAFAVAGLEHDLRAVFSWSYRRLPEDAAALFRRLALHPGPDVSLPAAVSVTGAGRPRTRALLRLLRDAHLLDERRPNRFTYHDLVGGYAAEMAHRHDTPADRDAVLRRLVEHHLYSAAGAVGLLANPRPDRVGPVPERIEPETFADREAALTWMAGEYDNVLSIAEQCHESWGDGYLGPLVWTLAPYQQDLRFLAEDSFTLARRALKVAERDGEVWWVGFLNYILARGYLRLGRYEQARPYLERTIAVGRATGDTLRLAHGLLATAVSHIGINQVPSREDTVAAYPYALEAREHYRRIAHRNEARVEEANCLLAIAWYHFYQPGGQAETLRMLERSLAVQRDLSDARGTADVLLHLGRFRQATGDPAGAATDFTRALQLYRDMPDLQMEPLICLYSLYLATGDRAAAAPIRAELTGMVKTARYPDVNRLQALLAGAPE</sequence>
<dbReference type="SUPFAM" id="SSF52540">
    <property type="entry name" value="P-loop containing nucleoside triphosphate hydrolases"/>
    <property type="match status" value="1"/>
</dbReference>
<evidence type="ECO:0000256" key="5">
    <source>
        <dbReference type="PROSITE-ProRule" id="PRU01091"/>
    </source>
</evidence>
<dbReference type="PROSITE" id="PS51755">
    <property type="entry name" value="OMPR_PHOB"/>
    <property type="match status" value="1"/>
</dbReference>